<dbReference type="Proteomes" id="UP000253872">
    <property type="component" value="Unassembled WGS sequence"/>
</dbReference>
<evidence type="ECO:0000256" key="3">
    <source>
        <dbReference type="HAMAP-Rule" id="MF_02071"/>
    </source>
</evidence>
<dbReference type="Gene3D" id="2.40.40.10">
    <property type="entry name" value="RlpA-like domain"/>
    <property type="match status" value="1"/>
</dbReference>
<keyword evidence="1 3" id="KW-0456">Lyase</keyword>
<dbReference type="InterPro" id="IPR034718">
    <property type="entry name" value="RlpA"/>
</dbReference>
<feature type="domain" description="RlpA-like protein double-psi beta-barrel" evidence="5">
    <location>
        <begin position="78"/>
        <end position="165"/>
    </location>
</feature>
<keyword evidence="3" id="KW-0732">Signal</keyword>
<comment type="function">
    <text evidence="3">Lytic transglycosylase with a strong preference for naked glycan strands that lack stem peptides.</text>
</comment>
<reference evidence="6 7" key="1">
    <citation type="submission" date="2018-05" db="EMBL/GenBank/DDBJ databases">
        <title>Draft Genome Sequences for a Diverse set of 7 Haemophilus Species.</title>
        <authorList>
            <person name="Nichols M."/>
            <person name="Topaz N."/>
            <person name="Wang X."/>
            <person name="Wang X."/>
            <person name="Boxrud D."/>
        </authorList>
    </citation>
    <scope>NUCLEOTIDE SEQUENCE [LARGE SCALE GENOMIC DNA]</scope>
    <source>
        <strain evidence="6 7">C2002001239</strain>
    </source>
</reference>
<dbReference type="CDD" id="cd22268">
    <property type="entry name" value="DPBB_RlpA-like"/>
    <property type="match status" value="1"/>
</dbReference>
<evidence type="ECO:0000259" key="5">
    <source>
        <dbReference type="Pfam" id="PF03330"/>
    </source>
</evidence>
<dbReference type="InterPro" id="IPR036908">
    <property type="entry name" value="RlpA-like_sf"/>
</dbReference>
<dbReference type="HAMAP" id="MF_02071">
    <property type="entry name" value="RlpA"/>
    <property type="match status" value="1"/>
</dbReference>
<accession>A0A369YD93</accession>
<dbReference type="EMBL" id="QEPN01000003">
    <property type="protein sequence ID" value="RDE72742.1"/>
    <property type="molecule type" value="Genomic_DNA"/>
</dbReference>
<dbReference type="GO" id="GO:0008932">
    <property type="term" value="F:lytic endotransglycosylase activity"/>
    <property type="evidence" value="ECO:0007669"/>
    <property type="project" value="UniProtKB-UniRule"/>
</dbReference>
<dbReference type="NCBIfam" id="TIGR00413">
    <property type="entry name" value="rlpA"/>
    <property type="match status" value="1"/>
</dbReference>
<protein>
    <recommendedName>
        <fullName evidence="3">Endolytic peptidoglycan transglycosylase RlpA</fullName>
        <ecNumber evidence="3">4.2.2.-</ecNumber>
    </recommendedName>
</protein>
<dbReference type="InterPro" id="IPR009009">
    <property type="entry name" value="RlpA-like_DPBB"/>
</dbReference>
<sequence length="179" mass="19641" precursor="true">MRLSKMVTLLLAGFLTFGSLNSVAATKHAKAPIVKKLDASKKKKAQAVKSSKTFAKKVKKKTSVKNKHKQMASQHFQSGTASYYADEFNGRRTANGERFSNAAMTAAHKTLPFGTLIEVTNMRNGKSVVVRVNDRGPYSHARVIDLSKTAARQLGMHHTGTAKVKLAVLNKNKRELEDS</sequence>
<feature type="chain" id="PRO_5017093877" description="Endolytic peptidoglycan transglycosylase RlpA" evidence="3">
    <location>
        <begin position="25"/>
        <end position="179"/>
    </location>
</feature>
<dbReference type="SUPFAM" id="SSF50685">
    <property type="entry name" value="Barwin-like endoglucanases"/>
    <property type="match status" value="1"/>
</dbReference>
<dbReference type="STRING" id="1035839.GCA_000238795_01363"/>
<evidence type="ECO:0000313" key="7">
    <source>
        <dbReference type="Proteomes" id="UP000253872"/>
    </source>
</evidence>
<evidence type="ECO:0000256" key="2">
    <source>
        <dbReference type="ARBA" id="ARBA00023316"/>
    </source>
</evidence>
<comment type="similarity">
    <text evidence="3 4">Belongs to the RlpA family.</text>
</comment>
<dbReference type="InterPro" id="IPR012997">
    <property type="entry name" value="RplA"/>
</dbReference>
<evidence type="ECO:0000313" key="6">
    <source>
        <dbReference type="EMBL" id="RDE72742.1"/>
    </source>
</evidence>
<feature type="signal peptide" evidence="3">
    <location>
        <begin position="1"/>
        <end position="24"/>
    </location>
</feature>
<proteinExistence type="inferred from homology"/>
<gene>
    <name evidence="3" type="primary">rlpA</name>
    <name evidence="6" type="ORF">DPV93_05555</name>
</gene>
<dbReference type="RefSeq" id="WP_111402814.1">
    <property type="nucleotide sequence ID" value="NZ_QEPN01000003.1"/>
</dbReference>
<dbReference type="Pfam" id="PF03330">
    <property type="entry name" value="DPBB_1"/>
    <property type="match status" value="1"/>
</dbReference>
<dbReference type="PANTHER" id="PTHR34183">
    <property type="entry name" value="ENDOLYTIC PEPTIDOGLYCAN TRANSGLYCOSYLASE RLPA"/>
    <property type="match status" value="1"/>
</dbReference>
<dbReference type="PANTHER" id="PTHR34183:SF8">
    <property type="entry name" value="ENDOLYTIC PEPTIDOGLYCAN TRANSGLYCOSYLASE RLPA-RELATED"/>
    <property type="match status" value="1"/>
</dbReference>
<name>A0A369YD93_9PAST</name>
<dbReference type="EC" id="4.2.2.-" evidence="3"/>
<evidence type="ECO:0000256" key="4">
    <source>
        <dbReference type="RuleBase" id="RU003495"/>
    </source>
</evidence>
<comment type="caution">
    <text evidence="6">The sequence shown here is derived from an EMBL/GenBank/DDBJ whole genome shotgun (WGS) entry which is preliminary data.</text>
</comment>
<evidence type="ECO:0000256" key="1">
    <source>
        <dbReference type="ARBA" id="ARBA00023239"/>
    </source>
</evidence>
<dbReference type="AlphaFoldDB" id="A0A369YD93"/>
<dbReference type="GO" id="GO:0071555">
    <property type="term" value="P:cell wall organization"/>
    <property type="evidence" value="ECO:0007669"/>
    <property type="project" value="UniProtKB-KW"/>
</dbReference>
<keyword evidence="2 3" id="KW-0961">Cell wall biogenesis/degradation</keyword>
<organism evidence="6 7">
    <name type="scientific">Haemophilus sputorum</name>
    <dbReference type="NCBI Taxonomy" id="1078480"/>
    <lineage>
        <taxon>Bacteria</taxon>
        <taxon>Pseudomonadati</taxon>
        <taxon>Pseudomonadota</taxon>
        <taxon>Gammaproteobacteria</taxon>
        <taxon>Pasteurellales</taxon>
        <taxon>Pasteurellaceae</taxon>
        <taxon>Haemophilus</taxon>
    </lineage>
</organism>
<dbReference type="GO" id="GO:0000270">
    <property type="term" value="P:peptidoglycan metabolic process"/>
    <property type="evidence" value="ECO:0007669"/>
    <property type="project" value="UniProtKB-UniRule"/>
</dbReference>